<dbReference type="InterPro" id="IPR002182">
    <property type="entry name" value="NB-ARC"/>
</dbReference>
<feature type="domain" description="NB-ARC" evidence="2">
    <location>
        <begin position="143"/>
        <end position="292"/>
    </location>
</feature>
<protein>
    <submittedName>
        <fullName evidence="3">Tetratricopeptide repeat protein</fullName>
    </submittedName>
</protein>
<keyword evidence="1" id="KW-0677">Repeat</keyword>
<dbReference type="Gene3D" id="1.10.8.430">
    <property type="entry name" value="Helical domain of apoptotic protease-activating factors"/>
    <property type="match status" value="1"/>
</dbReference>
<dbReference type="Gene3D" id="1.10.10.10">
    <property type="entry name" value="Winged helix-like DNA-binding domain superfamily/Winged helix DNA-binding domain"/>
    <property type="match status" value="1"/>
</dbReference>
<dbReference type="InterPro" id="IPR027417">
    <property type="entry name" value="P-loop_NTPase"/>
</dbReference>
<dbReference type="Gene3D" id="1.25.40.10">
    <property type="entry name" value="Tetratricopeptide repeat domain"/>
    <property type="match status" value="1"/>
</dbReference>
<dbReference type="PANTHER" id="PTHR47691:SF3">
    <property type="entry name" value="HTH-TYPE TRANSCRIPTIONAL REGULATOR RV0890C-RELATED"/>
    <property type="match status" value="1"/>
</dbReference>
<dbReference type="Pfam" id="PF13424">
    <property type="entry name" value="TPR_12"/>
    <property type="match status" value="1"/>
</dbReference>
<evidence type="ECO:0000256" key="1">
    <source>
        <dbReference type="ARBA" id="ARBA00022737"/>
    </source>
</evidence>
<organism evidence="3 4">
    <name type="scientific">Catenulispora yoronensis</name>
    <dbReference type="NCBI Taxonomy" id="450799"/>
    <lineage>
        <taxon>Bacteria</taxon>
        <taxon>Bacillati</taxon>
        <taxon>Actinomycetota</taxon>
        <taxon>Actinomycetes</taxon>
        <taxon>Catenulisporales</taxon>
        <taxon>Catenulisporaceae</taxon>
        <taxon>Catenulispora</taxon>
    </lineage>
</organism>
<dbReference type="Proteomes" id="UP001500751">
    <property type="component" value="Unassembled WGS sequence"/>
</dbReference>
<dbReference type="InterPro" id="IPR036388">
    <property type="entry name" value="WH-like_DNA-bd_sf"/>
</dbReference>
<dbReference type="Pfam" id="PF00931">
    <property type="entry name" value="NB-ARC"/>
    <property type="match status" value="1"/>
</dbReference>
<dbReference type="EMBL" id="BAAAQN010000008">
    <property type="protein sequence ID" value="GAA2021939.1"/>
    <property type="molecule type" value="Genomic_DNA"/>
</dbReference>
<proteinExistence type="predicted"/>
<dbReference type="InterPro" id="IPR019734">
    <property type="entry name" value="TPR_rpt"/>
</dbReference>
<evidence type="ECO:0000259" key="2">
    <source>
        <dbReference type="Pfam" id="PF00931"/>
    </source>
</evidence>
<accession>A0ABP5FC98</accession>
<dbReference type="InterPro" id="IPR011990">
    <property type="entry name" value="TPR-like_helical_dom_sf"/>
</dbReference>
<dbReference type="SUPFAM" id="SSF52540">
    <property type="entry name" value="P-loop containing nucleoside triphosphate hydrolases"/>
    <property type="match status" value="1"/>
</dbReference>
<name>A0ABP5FC98_9ACTN</name>
<dbReference type="RefSeq" id="WP_344665138.1">
    <property type="nucleotide sequence ID" value="NZ_BAAAQN010000008.1"/>
</dbReference>
<keyword evidence="4" id="KW-1185">Reference proteome</keyword>
<dbReference type="InterPro" id="IPR042197">
    <property type="entry name" value="Apaf_helical"/>
</dbReference>
<evidence type="ECO:0000313" key="3">
    <source>
        <dbReference type="EMBL" id="GAA2021939.1"/>
    </source>
</evidence>
<comment type="caution">
    <text evidence="3">The sequence shown here is derived from an EMBL/GenBank/DDBJ whole genome shotgun (WGS) entry which is preliminary data.</text>
</comment>
<dbReference type="SMART" id="SM00028">
    <property type="entry name" value="TPR"/>
    <property type="match status" value="4"/>
</dbReference>
<reference evidence="4" key="1">
    <citation type="journal article" date="2019" name="Int. J. Syst. Evol. Microbiol.">
        <title>The Global Catalogue of Microorganisms (GCM) 10K type strain sequencing project: providing services to taxonomists for standard genome sequencing and annotation.</title>
        <authorList>
            <consortium name="The Broad Institute Genomics Platform"/>
            <consortium name="The Broad Institute Genome Sequencing Center for Infectious Disease"/>
            <person name="Wu L."/>
            <person name="Ma J."/>
        </authorList>
    </citation>
    <scope>NUCLEOTIDE SEQUENCE [LARGE SCALE GENOMIC DNA]</scope>
    <source>
        <strain evidence="4">JCM 16014</strain>
    </source>
</reference>
<sequence length="785" mass="85317">MSEAPDPSRVTDLAELIALLGELRTWAGSPSYRLLAKQVGRLMRPAQDVSVSTVVDVFKTSRRRLNADLLVAVVRALELDEEDVERWREAYLRTQRATRADAPTGVLRQLPADLATFTGREYELAALLASVDAVPSSSQTVIVSAIEGMAGVGKTQLAVHAAHELMRSGRYCDVQLYVNLRGFDPEREPAEPAEVLGTFLRQLAVPAREIPDSREERSAMFRDRLHGRQTLVLLDNAANEEQVRDLIPADRGSLVLITSRRRLAGLDGASLVVLDVFSDSEAARLFATIAGPDRVRAEPEATAQILEVCGGLPLAVAITAARLRSRPAWRLADLARELRSGQSDAFGRGTRSPWPVFDVSYAGLHTDAQRAFRLLAGHPGRDMSAESIAALTGLDIGQAWSIMEQLTDEYLVQQKSPGRYELHDLLRAFARRKLTDDEPAAEQRVALHRLLSWYLVAADAAARALNPAGKWHDLPDEARTGRPPVFDTAADATAWMGTELTNLIAAVESAHTSGFHALATPIAEAMTQYLRLEARKADIVRTQVLAVASAQAVGAPSRESAALTALGLAETDIGRFDDAEAHLTAAVEICRRDGDQAGQANAMACLAVTLAATARPEAGVAVAEEALAISRVLGDVNLETRILNNLAICLHCLGRPKEALECMLEGLPTFRAMGNSHFYLSVAVRNLGFTYLVLDSFAEAEAAFMEAAALFSDIGDSYRHVECLHGLARSQFGQGNVEQARTTVDRADALLDGFDEAWAARYRRELERSPLRYSETLDVDPTALG</sequence>
<evidence type="ECO:0000313" key="4">
    <source>
        <dbReference type="Proteomes" id="UP001500751"/>
    </source>
</evidence>
<dbReference type="SUPFAM" id="SSF48452">
    <property type="entry name" value="TPR-like"/>
    <property type="match status" value="1"/>
</dbReference>
<dbReference type="Gene3D" id="3.40.50.300">
    <property type="entry name" value="P-loop containing nucleotide triphosphate hydrolases"/>
    <property type="match status" value="1"/>
</dbReference>
<gene>
    <name evidence="3" type="ORF">GCM10009839_18920</name>
</gene>
<dbReference type="PRINTS" id="PR00364">
    <property type="entry name" value="DISEASERSIST"/>
</dbReference>
<dbReference type="PANTHER" id="PTHR47691">
    <property type="entry name" value="REGULATOR-RELATED"/>
    <property type="match status" value="1"/>
</dbReference>